<dbReference type="OrthoDB" id="3298527at2"/>
<evidence type="ECO:0000313" key="3">
    <source>
        <dbReference type="EMBL" id="KSW13569.1"/>
    </source>
</evidence>
<keyword evidence="2" id="KW-0472">Membrane</keyword>
<reference evidence="3 4" key="1">
    <citation type="submission" date="2015-10" db="EMBL/GenBank/DDBJ databases">
        <title>Draft Genome of Actinomyces odontolyticus subsp. actinosynbacter strain XH001.</title>
        <authorList>
            <person name="Mclean J.S."/>
            <person name="He X."/>
        </authorList>
    </citation>
    <scope>NUCLEOTIDE SEQUENCE [LARGE SCALE GENOMIC DNA]</scope>
    <source>
        <strain evidence="3 4">XH001</strain>
    </source>
</reference>
<keyword evidence="2" id="KW-0812">Transmembrane</keyword>
<proteinExistence type="predicted"/>
<feature type="compositionally biased region" description="Acidic residues" evidence="1">
    <location>
        <begin position="117"/>
        <end position="130"/>
    </location>
</feature>
<accession>A0A0V8RZS8</accession>
<keyword evidence="2" id="KW-1133">Transmembrane helix</keyword>
<feature type="region of interest" description="Disordered" evidence="1">
    <location>
        <begin position="68"/>
        <end position="130"/>
    </location>
</feature>
<dbReference type="RefSeq" id="WP_060566316.1">
    <property type="nucleotide sequence ID" value="NZ_CP040006.1"/>
</dbReference>
<feature type="compositionally biased region" description="Basic and acidic residues" evidence="1">
    <location>
        <begin position="68"/>
        <end position="81"/>
    </location>
</feature>
<comment type="caution">
    <text evidence="3">The sequence shown here is derived from an EMBL/GenBank/DDBJ whole genome shotgun (WGS) entry which is preliminary data.</text>
</comment>
<evidence type="ECO:0000313" key="4">
    <source>
        <dbReference type="Proteomes" id="UP000054686"/>
    </source>
</evidence>
<evidence type="ECO:0000256" key="2">
    <source>
        <dbReference type="SAM" id="Phobius"/>
    </source>
</evidence>
<organism evidence="3 4">
    <name type="scientific">Schaalia odontolytica</name>
    <dbReference type="NCBI Taxonomy" id="1660"/>
    <lineage>
        <taxon>Bacteria</taxon>
        <taxon>Bacillati</taxon>
        <taxon>Actinomycetota</taxon>
        <taxon>Actinomycetes</taxon>
        <taxon>Actinomycetales</taxon>
        <taxon>Actinomycetaceae</taxon>
        <taxon>Schaalia</taxon>
    </lineage>
</organism>
<dbReference type="Proteomes" id="UP000054686">
    <property type="component" value="Unassembled WGS sequence"/>
</dbReference>
<protein>
    <submittedName>
        <fullName evidence="3">Phospholipase</fullName>
    </submittedName>
</protein>
<name>A0A0V8RZS8_9ACTO</name>
<sequence>MARIVFVVAMLAVTIYAAADWHRTPEDEMPGKIAKPIWLMIILFTATIAAIGPIAWLVLRWVSRAEKKQTRAPEAPKRPSAPDDDPEFLFRLERDIQRKRREEERRAQEQRQHSEEEGTDPAEDSGDEAN</sequence>
<dbReference type="AlphaFoldDB" id="A0A0V8RZS8"/>
<feature type="compositionally biased region" description="Basic and acidic residues" evidence="1">
    <location>
        <begin position="88"/>
        <end position="116"/>
    </location>
</feature>
<evidence type="ECO:0000256" key="1">
    <source>
        <dbReference type="SAM" id="MobiDB-lite"/>
    </source>
</evidence>
<dbReference type="EMBL" id="LLVT01000001">
    <property type="protein sequence ID" value="KSW13569.1"/>
    <property type="molecule type" value="Genomic_DNA"/>
</dbReference>
<feature type="transmembrane region" description="Helical" evidence="2">
    <location>
        <begin position="38"/>
        <end position="59"/>
    </location>
</feature>
<gene>
    <name evidence="3" type="ORF">APY09_04315</name>
</gene>